<evidence type="ECO:0000259" key="10">
    <source>
        <dbReference type="PROSITE" id="PS50011"/>
    </source>
</evidence>
<feature type="compositionally biased region" description="Basic and acidic residues" evidence="9">
    <location>
        <begin position="97"/>
        <end position="127"/>
    </location>
</feature>
<name>R9AF15_WALI9</name>
<dbReference type="InterPro" id="IPR008271">
    <property type="entry name" value="Ser/Thr_kinase_AS"/>
</dbReference>
<evidence type="ECO:0000256" key="1">
    <source>
        <dbReference type="ARBA" id="ARBA00022527"/>
    </source>
</evidence>
<dbReference type="PANTHER" id="PTHR24350">
    <property type="entry name" value="SERINE/THREONINE-PROTEIN KINASE IAL-RELATED"/>
    <property type="match status" value="1"/>
</dbReference>
<evidence type="ECO:0000256" key="3">
    <source>
        <dbReference type="ARBA" id="ARBA00022741"/>
    </source>
</evidence>
<evidence type="ECO:0000256" key="6">
    <source>
        <dbReference type="PIRSR" id="PIRSR630616-1"/>
    </source>
</evidence>
<feature type="compositionally biased region" description="Basic and acidic residues" evidence="9">
    <location>
        <begin position="526"/>
        <end position="566"/>
    </location>
</feature>
<evidence type="ECO:0000256" key="9">
    <source>
        <dbReference type="SAM" id="MobiDB-lite"/>
    </source>
</evidence>
<feature type="binding site" evidence="7">
    <location>
        <begin position="264"/>
        <end position="265"/>
    </location>
    <ligand>
        <name>ATP</name>
        <dbReference type="ChEBI" id="CHEBI:30616"/>
    </ligand>
</feature>
<feature type="domain" description="Protein kinase" evidence="10">
    <location>
        <begin position="137"/>
        <end position="423"/>
    </location>
</feature>
<dbReference type="Gene3D" id="3.30.200.20">
    <property type="entry name" value="Phosphorylase Kinase, domain 1"/>
    <property type="match status" value="1"/>
</dbReference>
<dbReference type="SMART" id="SM00220">
    <property type="entry name" value="S_TKc"/>
    <property type="match status" value="1"/>
</dbReference>
<dbReference type="AlphaFoldDB" id="R9AF15"/>
<gene>
    <name evidence="11" type="ORF">J056_000609</name>
</gene>
<evidence type="ECO:0000313" key="12">
    <source>
        <dbReference type="Proteomes" id="UP000014064"/>
    </source>
</evidence>
<keyword evidence="12" id="KW-1185">Reference proteome</keyword>
<keyword evidence="5 7" id="KW-0067">ATP-binding</keyword>
<dbReference type="STRING" id="1299270.R9AF15"/>
<dbReference type="SUPFAM" id="SSF56112">
    <property type="entry name" value="Protein kinase-like (PK-like)"/>
    <property type="match status" value="1"/>
</dbReference>
<dbReference type="InterPro" id="IPR000719">
    <property type="entry name" value="Prot_kinase_dom"/>
</dbReference>
<dbReference type="InterPro" id="IPR011009">
    <property type="entry name" value="Kinase-like_dom_sf"/>
</dbReference>
<proteinExistence type="predicted"/>
<dbReference type="PROSITE" id="PS50011">
    <property type="entry name" value="PROTEIN_KINASE_DOM"/>
    <property type="match status" value="1"/>
</dbReference>
<keyword evidence="1" id="KW-0723">Serine/threonine-protein kinase</keyword>
<dbReference type="KEGG" id="wic:J056_000609"/>
<dbReference type="Pfam" id="PF00069">
    <property type="entry name" value="Pkinase"/>
    <property type="match status" value="1"/>
</dbReference>
<dbReference type="OrthoDB" id="1738954at2759"/>
<dbReference type="OMA" id="KQYYYIV"/>
<protein>
    <submittedName>
        <fullName evidence="11">Serine/threonine-protein kinase srk1</fullName>
    </submittedName>
</protein>
<evidence type="ECO:0000256" key="8">
    <source>
        <dbReference type="PIRSR" id="PIRSR630616-3"/>
    </source>
</evidence>
<dbReference type="PROSITE" id="PS00108">
    <property type="entry name" value="PROTEIN_KINASE_ST"/>
    <property type="match status" value="1"/>
</dbReference>
<accession>R9AF15</accession>
<dbReference type="GO" id="GO:0004674">
    <property type="term" value="F:protein serine/threonine kinase activity"/>
    <property type="evidence" value="ECO:0007669"/>
    <property type="project" value="UniProtKB-KW"/>
</dbReference>
<dbReference type="HOGENOM" id="CLU_006421_1_1_1"/>
<sequence>MKNSGREGQQEHTPNIIFRSGAIQVFRNLIRHGRNERDKHHKDTHFESDEPESPPQEQQPQRSHKDPMNDMLSHVPKRMNQNNAYEEEQRKHAHAQQQKEQREKNRAEEYAREAEMIVEQERRERSKMPSYPGLEQYEIIDKMGDGAFSNVYKALDTKNHQKVAIKVVRKYELSSHQRSNILKEVQIMRAVRHENIIKLLTFIDSKEYYHLVLELSEGGELFHQIVKLTYFSEELARHVITQVADGIRYLHNEAGVVHRDIKPENILFDRIEIFPSKTPQKKPFDEDKMDEGEFKPGIGGGEIGKVKIADFGLSKVVWDQQTMTPCGTVGYTAPEIVKDERYSQSVDMWALGCVLYTILCGFPPFYDESIQVLTEKVARAQFTFLSPWWDGISDSSKDLISHLLCVDPRKRYDINDFFAHPWMQGSSTGRAEEKRPPPTPLDSPMFSAMGGNRKAMPSPGVAQLKEAFDVTYAVHRAEEEGRRKGKPSGGGGFLGSLNEEEEEDESQQMSGHMSNHRKVAAVNAARQKEAIKKTQSKEQEREKKHTEKLGDGRAGPRDRQPRKTFDLDLSAATLIDKRKKKGAVEPAVEASTKPRE</sequence>
<organism evidence="11 12">
    <name type="scientific">Wallemia ichthyophaga (strain EXF-994 / CBS 113033)</name>
    <dbReference type="NCBI Taxonomy" id="1299270"/>
    <lineage>
        <taxon>Eukaryota</taxon>
        <taxon>Fungi</taxon>
        <taxon>Dikarya</taxon>
        <taxon>Basidiomycota</taxon>
        <taxon>Wallemiomycotina</taxon>
        <taxon>Wallemiomycetes</taxon>
        <taxon>Wallemiales</taxon>
        <taxon>Wallemiaceae</taxon>
        <taxon>Wallemia</taxon>
    </lineage>
</organism>
<evidence type="ECO:0000256" key="7">
    <source>
        <dbReference type="PIRSR" id="PIRSR630616-2"/>
    </source>
</evidence>
<feature type="region of interest" description="Disordered" evidence="9">
    <location>
        <begin position="477"/>
        <end position="596"/>
    </location>
</feature>
<dbReference type="FunFam" id="3.30.200.20:FF:000042">
    <property type="entry name" value="Aurora kinase A"/>
    <property type="match status" value="1"/>
</dbReference>
<dbReference type="Proteomes" id="UP000014064">
    <property type="component" value="Unassembled WGS sequence"/>
</dbReference>
<feature type="binding site" evidence="7">
    <location>
        <position position="166"/>
    </location>
    <ligand>
        <name>ATP</name>
        <dbReference type="ChEBI" id="CHEBI:30616"/>
    </ligand>
</feature>
<dbReference type="InterPro" id="IPR030616">
    <property type="entry name" value="Aur-like"/>
</dbReference>
<reference evidence="12" key="1">
    <citation type="journal article" date="2013" name="BMC Genomics">
        <title>Genome and transcriptome sequencing of the halophilic fungus Wallemia ichthyophaga: haloadaptations present and absent.</title>
        <authorList>
            <person name="Zajc J."/>
            <person name="Liu Y."/>
            <person name="Dai W."/>
            <person name="Yang Z."/>
            <person name="Hu J."/>
            <person name="Gostincar C."/>
            <person name="Gunde-Cimerman N."/>
        </authorList>
    </citation>
    <scope>NUCLEOTIDE SEQUENCE [LARGE SCALE GENOMIC DNA]</scope>
    <source>
        <strain evidence="12">EXF-994 / CBS 113033</strain>
    </source>
</reference>
<keyword evidence="2" id="KW-0808">Transferase</keyword>
<dbReference type="RefSeq" id="XP_009268512.1">
    <property type="nucleotide sequence ID" value="XM_009270237.1"/>
</dbReference>
<dbReference type="GO" id="GO:0005524">
    <property type="term" value="F:ATP binding"/>
    <property type="evidence" value="ECO:0007669"/>
    <property type="project" value="UniProtKB-KW"/>
</dbReference>
<dbReference type="Gene3D" id="1.10.510.10">
    <property type="entry name" value="Transferase(Phosphotransferase) domain 1"/>
    <property type="match status" value="1"/>
</dbReference>
<evidence type="ECO:0000256" key="5">
    <source>
        <dbReference type="ARBA" id="ARBA00022840"/>
    </source>
</evidence>
<dbReference type="EMBL" id="KE007233">
    <property type="protein sequence ID" value="EOR00799.1"/>
    <property type="molecule type" value="Genomic_DNA"/>
</dbReference>
<dbReference type="CDD" id="cd14096">
    <property type="entry name" value="STKc_RCK1-like"/>
    <property type="match status" value="1"/>
</dbReference>
<evidence type="ECO:0000256" key="4">
    <source>
        <dbReference type="ARBA" id="ARBA00022777"/>
    </source>
</evidence>
<feature type="binding site" evidence="7">
    <location>
        <position position="310"/>
    </location>
    <ligand>
        <name>ATP</name>
        <dbReference type="ChEBI" id="CHEBI:30616"/>
    </ligand>
</feature>
<feature type="cross-link" description="Glycyl lysine isopeptide (Lys-Gly) (interchain with G-Cter in SUMO2)" evidence="8">
    <location>
        <position position="262"/>
    </location>
</feature>
<dbReference type="GeneID" id="20373561"/>
<dbReference type="eggNOG" id="KOG0032">
    <property type="taxonomic scope" value="Eukaryota"/>
</dbReference>
<keyword evidence="3 7" id="KW-0547">Nucleotide-binding</keyword>
<evidence type="ECO:0000256" key="2">
    <source>
        <dbReference type="ARBA" id="ARBA00022679"/>
    </source>
</evidence>
<keyword evidence="4 11" id="KW-0418">Kinase</keyword>
<feature type="region of interest" description="Disordered" evidence="9">
    <location>
        <begin position="32"/>
        <end position="127"/>
    </location>
</feature>
<evidence type="ECO:0000313" key="11">
    <source>
        <dbReference type="EMBL" id="EOR00799.1"/>
    </source>
</evidence>
<feature type="active site" description="Proton acceptor" evidence="6">
    <location>
        <position position="260"/>
    </location>
</feature>
<feature type="region of interest" description="Disordered" evidence="9">
    <location>
        <begin position="425"/>
        <end position="458"/>
    </location>
</feature>